<evidence type="ECO:0000313" key="8">
    <source>
        <dbReference type="Proteomes" id="UP000001307"/>
    </source>
</evidence>
<dbReference type="GO" id="GO:0004930">
    <property type="term" value="F:G protein-coupled receptor activity"/>
    <property type="evidence" value="ECO:0007669"/>
    <property type="project" value="InterPro"/>
</dbReference>
<dbReference type="InParanoid" id="E4XI06"/>
<feature type="transmembrane region" description="Helical" evidence="5">
    <location>
        <begin position="58"/>
        <end position="76"/>
    </location>
</feature>
<evidence type="ECO:0000256" key="4">
    <source>
        <dbReference type="ARBA" id="ARBA00023136"/>
    </source>
</evidence>
<sequence>MRGSFDDLDTFTTKARFLAIMIMDKKNPKHHDNNAFYPTCAPNPHSTKFGNLFLDSEFRFAFLTVYLPIIGIAVSYSRMTVLLKKSYKILGNVPHLNARIRSQKLERAVIRKFIAVFLAYLLTIVVYRLFLLCMPKNVTETTQTTFLQDFMLEYGKLLLLIEPTLNPWLYPLLSGSFRAFYRDLKKHIQATCFPSFLRSLRIRCQETFELKSFVRSNPIELDNLT</sequence>
<dbReference type="Pfam" id="PF00001">
    <property type="entry name" value="7tm_1"/>
    <property type="match status" value="1"/>
</dbReference>
<evidence type="ECO:0000313" key="7">
    <source>
        <dbReference type="EMBL" id="CBY10222.1"/>
    </source>
</evidence>
<organism evidence="7">
    <name type="scientific">Oikopleura dioica</name>
    <name type="common">Tunicate</name>
    <dbReference type="NCBI Taxonomy" id="34765"/>
    <lineage>
        <taxon>Eukaryota</taxon>
        <taxon>Metazoa</taxon>
        <taxon>Chordata</taxon>
        <taxon>Tunicata</taxon>
        <taxon>Appendicularia</taxon>
        <taxon>Copelata</taxon>
        <taxon>Oikopleuridae</taxon>
        <taxon>Oikopleura</taxon>
    </lineage>
</organism>
<keyword evidence="4 5" id="KW-0472">Membrane</keyword>
<comment type="subcellular location">
    <subcellularLocation>
        <location evidence="1">Membrane</location>
    </subcellularLocation>
</comment>
<dbReference type="EMBL" id="FN653053">
    <property type="protein sequence ID" value="CBY10222.1"/>
    <property type="molecule type" value="Genomic_DNA"/>
</dbReference>
<dbReference type="SUPFAM" id="SSF81321">
    <property type="entry name" value="Family A G protein-coupled receptor-like"/>
    <property type="match status" value="1"/>
</dbReference>
<name>E4XI06_OIKDI</name>
<dbReference type="Proteomes" id="UP000001307">
    <property type="component" value="Unassembled WGS sequence"/>
</dbReference>
<evidence type="ECO:0000256" key="3">
    <source>
        <dbReference type="ARBA" id="ARBA00022989"/>
    </source>
</evidence>
<dbReference type="PROSITE" id="PS50262">
    <property type="entry name" value="G_PROTEIN_RECEP_F1_2"/>
    <property type="match status" value="1"/>
</dbReference>
<keyword evidence="8" id="KW-1185">Reference proteome</keyword>
<dbReference type="InterPro" id="IPR017452">
    <property type="entry name" value="GPCR_Rhodpsn_7TM"/>
</dbReference>
<evidence type="ECO:0000256" key="2">
    <source>
        <dbReference type="ARBA" id="ARBA00022692"/>
    </source>
</evidence>
<gene>
    <name evidence="7" type="ORF">GSOID_T00011157001</name>
</gene>
<dbReference type="GO" id="GO:0016020">
    <property type="term" value="C:membrane"/>
    <property type="evidence" value="ECO:0007669"/>
    <property type="project" value="UniProtKB-SubCell"/>
</dbReference>
<dbReference type="InterPro" id="IPR000276">
    <property type="entry name" value="GPCR_Rhodpsn"/>
</dbReference>
<protein>
    <recommendedName>
        <fullName evidence="6">G-protein coupled receptors family 1 profile domain-containing protein</fullName>
    </recommendedName>
</protein>
<accession>E4XI06</accession>
<proteinExistence type="predicted"/>
<keyword evidence="2 5" id="KW-0812">Transmembrane</keyword>
<keyword evidence="3 5" id="KW-1133">Transmembrane helix</keyword>
<feature type="domain" description="G-protein coupled receptors family 1 profile" evidence="6">
    <location>
        <begin position="40"/>
        <end position="170"/>
    </location>
</feature>
<reference evidence="7" key="1">
    <citation type="journal article" date="2010" name="Science">
        <title>Plasticity of animal genome architecture unmasked by rapid evolution of a pelagic tunicate.</title>
        <authorList>
            <person name="Denoeud F."/>
            <person name="Henriet S."/>
            <person name="Mungpakdee S."/>
            <person name="Aury J.M."/>
            <person name="Da Silva C."/>
            <person name="Brinkmann H."/>
            <person name="Mikhaleva J."/>
            <person name="Olsen L.C."/>
            <person name="Jubin C."/>
            <person name="Canestro C."/>
            <person name="Bouquet J.M."/>
            <person name="Danks G."/>
            <person name="Poulain J."/>
            <person name="Campsteijn C."/>
            <person name="Adamski M."/>
            <person name="Cross I."/>
            <person name="Yadetie F."/>
            <person name="Muffato M."/>
            <person name="Louis A."/>
            <person name="Butcher S."/>
            <person name="Tsagkogeorga G."/>
            <person name="Konrad A."/>
            <person name="Singh S."/>
            <person name="Jensen M.F."/>
            <person name="Cong E.H."/>
            <person name="Eikeseth-Otteraa H."/>
            <person name="Noel B."/>
            <person name="Anthouard V."/>
            <person name="Porcel B.M."/>
            <person name="Kachouri-Lafond R."/>
            <person name="Nishino A."/>
            <person name="Ugolini M."/>
            <person name="Chourrout P."/>
            <person name="Nishida H."/>
            <person name="Aasland R."/>
            <person name="Huzurbazar S."/>
            <person name="Westhof E."/>
            <person name="Delsuc F."/>
            <person name="Lehrach H."/>
            <person name="Reinhardt R."/>
            <person name="Weissenbach J."/>
            <person name="Roy S.W."/>
            <person name="Artiguenave F."/>
            <person name="Postlethwait J.H."/>
            <person name="Manak J.R."/>
            <person name="Thompson E.M."/>
            <person name="Jaillon O."/>
            <person name="Du Pasquier L."/>
            <person name="Boudinot P."/>
            <person name="Liberles D.A."/>
            <person name="Volff J.N."/>
            <person name="Philippe H."/>
            <person name="Lenhard B."/>
            <person name="Roest Crollius H."/>
            <person name="Wincker P."/>
            <person name="Chourrout D."/>
        </authorList>
    </citation>
    <scope>NUCLEOTIDE SEQUENCE [LARGE SCALE GENOMIC DNA]</scope>
</reference>
<dbReference type="AlphaFoldDB" id="E4XI06"/>
<evidence type="ECO:0000256" key="1">
    <source>
        <dbReference type="ARBA" id="ARBA00004370"/>
    </source>
</evidence>
<dbReference type="Gene3D" id="1.20.1070.10">
    <property type="entry name" value="Rhodopsin 7-helix transmembrane proteins"/>
    <property type="match status" value="1"/>
</dbReference>
<evidence type="ECO:0000259" key="6">
    <source>
        <dbReference type="PROSITE" id="PS50262"/>
    </source>
</evidence>
<dbReference type="OrthoDB" id="10240678at2759"/>
<evidence type="ECO:0000256" key="5">
    <source>
        <dbReference type="SAM" id="Phobius"/>
    </source>
</evidence>
<feature type="transmembrane region" description="Helical" evidence="5">
    <location>
        <begin position="109"/>
        <end position="130"/>
    </location>
</feature>